<protein>
    <recommendedName>
        <fullName evidence="6">Small ribosomal subunit protein bS18</fullName>
    </recommendedName>
</protein>
<keyword evidence="3 6" id="KW-0694">RNA-binding</keyword>
<evidence type="ECO:0000256" key="3">
    <source>
        <dbReference type="ARBA" id="ARBA00022884"/>
    </source>
</evidence>
<dbReference type="KEGG" id="mher:K3U94_04630"/>
<comment type="function">
    <text evidence="6">Binds as a heterodimer with protein bS6 to the central domain of the 16S rRNA, where it helps stabilize the platform of the 30S subunit.</text>
</comment>
<evidence type="ECO:0000256" key="7">
    <source>
        <dbReference type="RuleBase" id="RU003910"/>
    </source>
</evidence>
<dbReference type="PANTHER" id="PTHR13479">
    <property type="entry name" value="30S RIBOSOMAL PROTEIN S18"/>
    <property type="match status" value="1"/>
</dbReference>
<evidence type="ECO:0000256" key="5">
    <source>
        <dbReference type="ARBA" id="ARBA00023274"/>
    </source>
</evidence>
<dbReference type="NCBIfam" id="TIGR00165">
    <property type="entry name" value="S18"/>
    <property type="match status" value="1"/>
</dbReference>
<dbReference type="PANTHER" id="PTHR13479:SF40">
    <property type="entry name" value="SMALL RIBOSOMAL SUBUNIT PROTEIN BS18M"/>
    <property type="match status" value="1"/>
</dbReference>
<dbReference type="EMBL" id="CP080997">
    <property type="protein sequence ID" value="QZA08586.1"/>
    <property type="molecule type" value="Genomic_DNA"/>
</dbReference>
<dbReference type="Pfam" id="PF01084">
    <property type="entry name" value="Ribosomal_S18"/>
    <property type="match status" value="1"/>
</dbReference>
<evidence type="ECO:0000256" key="2">
    <source>
        <dbReference type="ARBA" id="ARBA00022730"/>
    </source>
</evidence>
<dbReference type="HAMAP" id="MF_00270">
    <property type="entry name" value="Ribosomal_bS18"/>
    <property type="match status" value="1"/>
</dbReference>
<evidence type="ECO:0000313" key="8">
    <source>
        <dbReference type="EMBL" id="QZA08586.1"/>
    </source>
</evidence>
<proteinExistence type="inferred from homology"/>
<dbReference type="InterPro" id="IPR036870">
    <property type="entry name" value="Ribosomal_bS18_sf"/>
</dbReference>
<evidence type="ECO:0000313" key="9">
    <source>
        <dbReference type="Proteomes" id="UP000825008"/>
    </source>
</evidence>
<name>A0A9X7ZF53_9MYCO</name>
<organism evidence="8 9">
    <name type="scientific">Mycolicibacter heraklionensis</name>
    <dbReference type="NCBI Taxonomy" id="512402"/>
    <lineage>
        <taxon>Bacteria</taxon>
        <taxon>Bacillati</taxon>
        <taxon>Actinomycetota</taxon>
        <taxon>Actinomycetes</taxon>
        <taxon>Mycobacteriales</taxon>
        <taxon>Mycobacteriaceae</taxon>
        <taxon>Mycolicibacter</taxon>
    </lineage>
</organism>
<dbReference type="Proteomes" id="UP000825008">
    <property type="component" value="Chromosome"/>
</dbReference>
<dbReference type="GO" id="GO:0022627">
    <property type="term" value="C:cytosolic small ribosomal subunit"/>
    <property type="evidence" value="ECO:0007669"/>
    <property type="project" value="TreeGrafter"/>
</dbReference>
<dbReference type="RefSeq" id="WP_220695734.1">
    <property type="nucleotide sequence ID" value="NZ_CP080997.1"/>
</dbReference>
<dbReference type="InterPro" id="IPR001648">
    <property type="entry name" value="Ribosomal_bS18"/>
</dbReference>
<dbReference type="GO" id="GO:0070181">
    <property type="term" value="F:small ribosomal subunit rRNA binding"/>
    <property type="evidence" value="ECO:0007669"/>
    <property type="project" value="TreeGrafter"/>
</dbReference>
<dbReference type="FunFam" id="4.10.640.10:FF:000016">
    <property type="entry name" value="30S ribosomal protein S18"/>
    <property type="match status" value="1"/>
</dbReference>
<dbReference type="Gene3D" id="4.10.640.10">
    <property type="entry name" value="Ribosomal protein S18"/>
    <property type="match status" value="1"/>
</dbReference>
<comment type="similarity">
    <text evidence="1 6 7">Belongs to the bacterial ribosomal protein bS18 family.</text>
</comment>
<sequence>MAIKTKDSRRVSRSAPRSAKPNLLAKLGLTVVDYKDTATLRIFISPRGKIRSRAVTGLTVRQQRQVACAIKNAREMALLPYPGPTVEG</sequence>
<reference evidence="8" key="1">
    <citation type="submission" date="2021-08" db="EMBL/GenBank/DDBJ databases">
        <title>Whole genome sequencing of non-tuberculosis mycobacteria type-strains.</title>
        <authorList>
            <person name="Igarashi Y."/>
            <person name="Osugi A."/>
            <person name="Mitarai S."/>
        </authorList>
    </citation>
    <scope>NUCLEOTIDE SEQUENCE</scope>
    <source>
        <strain evidence="8">JCM 30995</strain>
    </source>
</reference>
<keyword evidence="4 6" id="KW-0689">Ribosomal protein</keyword>
<gene>
    <name evidence="6 8" type="primary">rpsR</name>
    <name evidence="8" type="ORF">K3U94_04630</name>
</gene>
<accession>A0A9X7ZF53</accession>
<dbReference type="GO" id="GO:0006412">
    <property type="term" value="P:translation"/>
    <property type="evidence" value="ECO:0007669"/>
    <property type="project" value="UniProtKB-UniRule"/>
</dbReference>
<comment type="subunit">
    <text evidence="6">Part of the 30S ribosomal subunit. Forms a tight heterodimer with protein bS6.</text>
</comment>
<dbReference type="SUPFAM" id="SSF46911">
    <property type="entry name" value="Ribosomal protein S18"/>
    <property type="match status" value="1"/>
</dbReference>
<dbReference type="PRINTS" id="PR00974">
    <property type="entry name" value="RIBOSOMALS18"/>
</dbReference>
<evidence type="ECO:0000256" key="1">
    <source>
        <dbReference type="ARBA" id="ARBA00005589"/>
    </source>
</evidence>
<evidence type="ECO:0000256" key="4">
    <source>
        <dbReference type="ARBA" id="ARBA00022980"/>
    </source>
</evidence>
<dbReference type="GO" id="GO:0003735">
    <property type="term" value="F:structural constituent of ribosome"/>
    <property type="evidence" value="ECO:0007669"/>
    <property type="project" value="InterPro"/>
</dbReference>
<keyword evidence="2 6" id="KW-0699">rRNA-binding</keyword>
<keyword evidence="5 6" id="KW-0687">Ribonucleoprotein</keyword>
<dbReference type="AlphaFoldDB" id="A0A9X7ZF53"/>
<evidence type="ECO:0000256" key="6">
    <source>
        <dbReference type="HAMAP-Rule" id="MF_00270"/>
    </source>
</evidence>